<dbReference type="Proteomes" id="UP000581769">
    <property type="component" value="Unassembled WGS sequence"/>
</dbReference>
<dbReference type="AlphaFoldDB" id="A0A840IM29"/>
<proteinExistence type="predicted"/>
<dbReference type="InterPro" id="IPR008984">
    <property type="entry name" value="SMAD_FHA_dom_sf"/>
</dbReference>
<evidence type="ECO:0000313" key="2">
    <source>
        <dbReference type="EMBL" id="MBB4683386.1"/>
    </source>
</evidence>
<comment type="caution">
    <text evidence="2">The sequence shown here is derived from an EMBL/GenBank/DDBJ whole genome shotgun (WGS) entry which is preliminary data.</text>
</comment>
<dbReference type="RefSeq" id="WP_184777836.1">
    <property type="nucleotide sequence ID" value="NZ_JACHMG010000001.1"/>
</dbReference>
<evidence type="ECO:0008006" key="4">
    <source>
        <dbReference type="Google" id="ProtNLM"/>
    </source>
</evidence>
<dbReference type="EMBL" id="JACHMG010000001">
    <property type="protein sequence ID" value="MBB4683386.1"/>
    <property type="molecule type" value="Genomic_DNA"/>
</dbReference>
<gene>
    <name evidence="2" type="ORF">BJY18_000871</name>
</gene>
<evidence type="ECO:0000313" key="3">
    <source>
        <dbReference type="Proteomes" id="UP000581769"/>
    </source>
</evidence>
<feature type="compositionally biased region" description="Pro residues" evidence="1">
    <location>
        <begin position="8"/>
        <end position="17"/>
    </location>
</feature>
<organism evidence="2 3">
    <name type="scientific">Amycolatopsis jiangsuensis</name>
    <dbReference type="NCBI Taxonomy" id="1181879"/>
    <lineage>
        <taxon>Bacteria</taxon>
        <taxon>Bacillati</taxon>
        <taxon>Actinomycetota</taxon>
        <taxon>Actinomycetes</taxon>
        <taxon>Pseudonocardiales</taxon>
        <taxon>Pseudonocardiaceae</taxon>
        <taxon>Amycolatopsis</taxon>
    </lineage>
</organism>
<reference evidence="2 3" key="1">
    <citation type="submission" date="2020-08" db="EMBL/GenBank/DDBJ databases">
        <title>Sequencing the genomes of 1000 actinobacteria strains.</title>
        <authorList>
            <person name="Klenk H.-P."/>
        </authorList>
    </citation>
    <scope>NUCLEOTIDE SEQUENCE [LARGE SCALE GENOMIC DNA]</scope>
    <source>
        <strain evidence="2 3">DSM 45859</strain>
    </source>
</reference>
<feature type="region of interest" description="Disordered" evidence="1">
    <location>
        <begin position="1"/>
        <end position="23"/>
    </location>
</feature>
<sequence>MTVSPAAEPAPPSPGPPGALSVRSLSGTVVRPAGEHVRLPFGRDPGTEGVLVGPDDRRVSREHGSFTCRNGTWWLLNSGHTPIEYAPTRQLHADDEPVAMPPGRTVLLLVTGSGGRKHPLEVYVAAADHDRPPPAAGPTLPALQWRLTERERLVLTLLGQQFLRRDPRPQPMSRGHVAAILAELEPEAAWEEKKVDRVIAGVRGRLSAAGVAGLRRDEVPEPIGNSLNHNLLTELAIRTTTLRRADLERIDGLD</sequence>
<accession>A0A840IM29</accession>
<keyword evidence="3" id="KW-1185">Reference proteome</keyword>
<dbReference type="SUPFAM" id="SSF49879">
    <property type="entry name" value="SMAD/FHA domain"/>
    <property type="match status" value="1"/>
</dbReference>
<evidence type="ECO:0000256" key="1">
    <source>
        <dbReference type="SAM" id="MobiDB-lite"/>
    </source>
</evidence>
<protein>
    <recommendedName>
        <fullName evidence="4">FHA domain-containing protein</fullName>
    </recommendedName>
</protein>
<name>A0A840IM29_9PSEU</name>